<organism evidence="1 2">
    <name type="scientific">Brassica cretica</name>
    <name type="common">Mustard</name>
    <dbReference type="NCBI Taxonomy" id="69181"/>
    <lineage>
        <taxon>Eukaryota</taxon>
        <taxon>Viridiplantae</taxon>
        <taxon>Streptophyta</taxon>
        <taxon>Embryophyta</taxon>
        <taxon>Tracheophyta</taxon>
        <taxon>Spermatophyta</taxon>
        <taxon>Magnoliopsida</taxon>
        <taxon>eudicotyledons</taxon>
        <taxon>Gunneridae</taxon>
        <taxon>Pentapetalae</taxon>
        <taxon>rosids</taxon>
        <taxon>malvids</taxon>
        <taxon>Brassicales</taxon>
        <taxon>Brassicaceae</taxon>
        <taxon>Brassiceae</taxon>
        <taxon>Brassica</taxon>
    </lineage>
</organism>
<reference evidence="1" key="1">
    <citation type="submission" date="2019-12" db="EMBL/GenBank/DDBJ databases">
        <title>Genome sequencing and annotation of Brassica cretica.</title>
        <authorList>
            <person name="Studholme D.J."/>
            <person name="Sarris P."/>
        </authorList>
    </citation>
    <scope>NUCLEOTIDE SEQUENCE</scope>
    <source>
        <strain evidence="1">PFS-109/04</strain>
        <tissue evidence="1">Leaf</tissue>
    </source>
</reference>
<dbReference type="CDD" id="cd04481">
    <property type="entry name" value="RPA1_DBD_B_like"/>
    <property type="match status" value="1"/>
</dbReference>
<dbReference type="InterPro" id="IPR012340">
    <property type="entry name" value="NA-bd_OB-fold"/>
</dbReference>
<dbReference type="EMBL" id="QGKX02000004">
    <property type="protein sequence ID" value="KAF3602002.1"/>
    <property type="molecule type" value="Genomic_DNA"/>
</dbReference>
<evidence type="ECO:0000313" key="2">
    <source>
        <dbReference type="Proteomes" id="UP000712600"/>
    </source>
</evidence>
<proteinExistence type="predicted"/>
<accession>A0A8S9SJL7</accession>
<dbReference type="Gene3D" id="2.40.50.140">
    <property type="entry name" value="Nucleic acid-binding proteins"/>
    <property type="match status" value="1"/>
</dbReference>
<dbReference type="AlphaFoldDB" id="A0A8S9SJL7"/>
<name>A0A8S9SJL7_BRACR</name>
<comment type="caution">
    <text evidence="1">The sequence shown here is derived from an EMBL/GenBank/DDBJ whole genome shotgun (WGS) entry which is preliminary data.</text>
</comment>
<protein>
    <submittedName>
        <fullName evidence="1">Uncharacterized protein</fullName>
    </submittedName>
</protein>
<evidence type="ECO:0000313" key="1">
    <source>
        <dbReference type="EMBL" id="KAF3602002.1"/>
    </source>
</evidence>
<gene>
    <name evidence="1" type="ORF">F2Q69_00035398</name>
</gene>
<sequence>MTFTLEDDREHRVECQAVGDIAVQFEKNRARYQQSGHPEICLLLFWHINQFPDGKDEYNQVLWNPDVPEVNVLRERFFALESDDSSG</sequence>
<dbReference type="Proteomes" id="UP000712600">
    <property type="component" value="Unassembled WGS sequence"/>
</dbReference>